<dbReference type="Proteomes" id="UP000063063">
    <property type="component" value="Chromosome 35"/>
</dbReference>
<name>A0A088S359_LEIPA</name>
<dbReference type="KEGG" id="lpan:LPMP_357060"/>
<evidence type="ECO:0000313" key="1">
    <source>
        <dbReference type="EMBL" id="AIO02833.1"/>
    </source>
</evidence>
<keyword evidence="2" id="KW-1185">Reference proteome</keyword>
<reference evidence="1 2" key="1">
    <citation type="journal article" date="2015" name="Sci. Rep.">
        <title>The genome of Leishmania panamensis: insights into genomics of the L. (Viannia) subgenus.</title>
        <authorList>
            <person name="Llanes A."/>
            <person name="Restrepo C.M."/>
            <person name="Vecchio G.D."/>
            <person name="Anguizola F.J."/>
            <person name="Lleonart R."/>
        </authorList>
    </citation>
    <scope>NUCLEOTIDE SEQUENCE [LARGE SCALE GENOMIC DNA]</scope>
    <source>
        <strain evidence="1 2">MHOM/PA/94/PSC-1</strain>
    </source>
</reference>
<sequence>MSSVLTPVAPASPATSRKVTFVLPGEAKEVTAASPPAVPILVPSMPAVLPPTPAPLAAPSVPALPSLDFPQLHATEEELPKTMMSVNYASSEEKPVSPEEVPDYSKWVYPVLMEGSSACSPPLKFPLTDVIAPHVLTPAALLRWSEREVLATLPTMLPPDYIIFGGAKYSSTSLDLVHPPLAVATSAKRTLDFHNAMEAQRLQFLVDQLEVARHYLKIEARRVTKAQRTASTLTTAGYTAVPIDTVSDAIQKSGETEDVAMTNIWSAAYFGSPQQLTAMMEKCKLDGVLDSVGYVHYRRRLWGLKRVGDRFELGLGLRGTLLQFAAAAGKLDNVVILLTSGARDTATPRLKEILSAESMQIVEAILIPRTHAPRHNRAPTVGVMATSKATPPVMERTFISEHVVKIDEEGLSPLGRASDIAAAAMAAFA</sequence>
<proteinExistence type="predicted"/>
<evidence type="ECO:0008006" key="3">
    <source>
        <dbReference type="Google" id="ProtNLM"/>
    </source>
</evidence>
<evidence type="ECO:0000313" key="2">
    <source>
        <dbReference type="Proteomes" id="UP000063063"/>
    </source>
</evidence>
<dbReference type="RefSeq" id="XP_010703633.1">
    <property type="nucleotide sequence ID" value="XM_010705331.1"/>
</dbReference>
<dbReference type="EMBL" id="CP009404">
    <property type="protein sequence ID" value="AIO02833.1"/>
    <property type="molecule type" value="Genomic_DNA"/>
</dbReference>
<dbReference type="eggNOG" id="ENOG502S44J">
    <property type="taxonomic scope" value="Eukaryota"/>
</dbReference>
<dbReference type="VEuPathDB" id="TriTrypDB:LPAL13_350080300"/>
<dbReference type="GeneID" id="22579734"/>
<gene>
    <name evidence="1" type="ORF">LPMP_357060</name>
</gene>
<dbReference type="VEuPathDB" id="TriTrypDB:LPMP_357060"/>
<dbReference type="OrthoDB" id="250537at2759"/>
<accession>A0A088S359</accession>
<protein>
    <recommendedName>
        <fullName evidence="3">Calphotin-like protein</fullName>
    </recommendedName>
</protein>
<organism evidence="1 2">
    <name type="scientific">Leishmania panamensis</name>
    <dbReference type="NCBI Taxonomy" id="5679"/>
    <lineage>
        <taxon>Eukaryota</taxon>
        <taxon>Discoba</taxon>
        <taxon>Euglenozoa</taxon>
        <taxon>Kinetoplastea</taxon>
        <taxon>Metakinetoplastina</taxon>
        <taxon>Trypanosomatida</taxon>
        <taxon>Trypanosomatidae</taxon>
        <taxon>Leishmaniinae</taxon>
        <taxon>Leishmania</taxon>
        <taxon>Leishmania guyanensis species complex</taxon>
    </lineage>
</organism>
<dbReference type="AlphaFoldDB" id="A0A088S359"/>